<reference evidence="1 2" key="1">
    <citation type="journal article" date="2018" name="J. Allergy Clin. Immunol.">
        <title>High-quality assembly of Dermatophagoides pteronyssinus genome and transcriptome reveals a wide range of novel allergens.</title>
        <authorList>
            <person name="Liu X.Y."/>
            <person name="Yang K.Y."/>
            <person name="Wang M.Q."/>
            <person name="Kwok J.S."/>
            <person name="Zeng X."/>
            <person name="Yang Z."/>
            <person name="Xiao X.J."/>
            <person name="Lau C.P."/>
            <person name="Li Y."/>
            <person name="Huang Z.M."/>
            <person name="Ba J.G."/>
            <person name="Yim A.K."/>
            <person name="Ouyang C.Y."/>
            <person name="Ngai S.M."/>
            <person name="Chan T.F."/>
            <person name="Leung E.L."/>
            <person name="Liu L."/>
            <person name="Liu Z.G."/>
            <person name="Tsui S.K."/>
        </authorList>
    </citation>
    <scope>NUCLEOTIDE SEQUENCE [LARGE SCALE GENOMIC DNA]</scope>
    <source>
        <strain evidence="1">Derp</strain>
    </source>
</reference>
<dbReference type="Proteomes" id="UP000887458">
    <property type="component" value="Unassembled WGS sequence"/>
</dbReference>
<organism evidence="1 2">
    <name type="scientific">Dermatophagoides pteronyssinus</name>
    <name type="common">European house dust mite</name>
    <dbReference type="NCBI Taxonomy" id="6956"/>
    <lineage>
        <taxon>Eukaryota</taxon>
        <taxon>Metazoa</taxon>
        <taxon>Ecdysozoa</taxon>
        <taxon>Arthropoda</taxon>
        <taxon>Chelicerata</taxon>
        <taxon>Arachnida</taxon>
        <taxon>Acari</taxon>
        <taxon>Acariformes</taxon>
        <taxon>Sarcoptiformes</taxon>
        <taxon>Astigmata</taxon>
        <taxon>Psoroptidia</taxon>
        <taxon>Analgoidea</taxon>
        <taxon>Pyroglyphidae</taxon>
        <taxon>Dermatophagoidinae</taxon>
        <taxon>Dermatophagoides</taxon>
    </lineage>
</organism>
<accession>A0ABQ8JPQ3</accession>
<keyword evidence="2" id="KW-1185">Reference proteome</keyword>
<sequence length="81" mass="9219">MIDFDYLEEFNEKLFVDQNVHSFKTRQSSRQSAAAAAAIAKLFQSKKKVAGMQESIHNLRFQHNNQQVAAAGEIGDKEFKM</sequence>
<reference evidence="1 2" key="2">
    <citation type="journal article" date="2022" name="Mol. Biol. Evol.">
        <title>Comparative Genomics Reveals Insights into the Divergent Evolution of Astigmatic Mites and Household Pest Adaptations.</title>
        <authorList>
            <person name="Xiong Q."/>
            <person name="Wan A.T."/>
            <person name="Liu X."/>
            <person name="Fung C.S."/>
            <person name="Xiao X."/>
            <person name="Malainual N."/>
            <person name="Hou J."/>
            <person name="Wang L."/>
            <person name="Wang M."/>
            <person name="Yang K.Y."/>
            <person name="Cui Y."/>
            <person name="Leung E.L."/>
            <person name="Nong W."/>
            <person name="Shin S.K."/>
            <person name="Au S.W."/>
            <person name="Jeong K.Y."/>
            <person name="Chew F.T."/>
            <person name="Hui J.H."/>
            <person name="Leung T.F."/>
            <person name="Tungtrongchitr A."/>
            <person name="Zhong N."/>
            <person name="Liu Z."/>
            <person name="Tsui S.K."/>
        </authorList>
    </citation>
    <scope>NUCLEOTIDE SEQUENCE [LARGE SCALE GENOMIC DNA]</scope>
    <source>
        <strain evidence="1">Derp</strain>
    </source>
</reference>
<name>A0ABQ8JPQ3_DERPT</name>
<gene>
    <name evidence="1" type="ORF">DERP_004591</name>
</gene>
<comment type="caution">
    <text evidence="1">The sequence shown here is derived from an EMBL/GenBank/DDBJ whole genome shotgun (WGS) entry which is preliminary data.</text>
</comment>
<protein>
    <submittedName>
        <fullName evidence="1">Uncharacterized protein</fullName>
    </submittedName>
</protein>
<dbReference type="EMBL" id="NJHN03000029">
    <property type="protein sequence ID" value="KAH9424407.1"/>
    <property type="molecule type" value="Genomic_DNA"/>
</dbReference>
<proteinExistence type="predicted"/>
<evidence type="ECO:0000313" key="1">
    <source>
        <dbReference type="EMBL" id="KAH9424407.1"/>
    </source>
</evidence>
<evidence type="ECO:0000313" key="2">
    <source>
        <dbReference type="Proteomes" id="UP000887458"/>
    </source>
</evidence>